<dbReference type="PANTHER" id="PTHR43811">
    <property type="entry name" value="FKBP-TYPE PEPTIDYL-PROLYL CIS-TRANS ISOMERASE FKPA"/>
    <property type="match status" value="1"/>
</dbReference>
<evidence type="ECO:0000256" key="1">
    <source>
        <dbReference type="ARBA" id="ARBA00000971"/>
    </source>
</evidence>
<evidence type="ECO:0000256" key="2">
    <source>
        <dbReference type="ARBA" id="ARBA00006577"/>
    </source>
</evidence>
<dbReference type="PROSITE" id="PS51257">
    <property type="entry name" value="PROKAR_LIPOPROTEIN"/>
    <property type="match status" value="1"/>
</dbReference>
<keyword evidence="10" id="KW-1185">Reference proteome</keyword>
<dbReference type="EC" id="5.2.1.8" evidence="6"/>
<comment type="similarity">
    <text evidence="2 6">Belongs to the FKBP-type PPIase family.</text>
</comment>
<comment type="catalytic activity">
    <reaction evidence="1 5 6">
        <text>[protein]-peptidylproline (omega=180) = [protein]-peptidylproline (omega=0)</text>
        <dbReference type="Rhea" id="RHEA:16237"/>
        <dbReference type="Rhea" id="RHEA-COMP:10747"/>
        <dbReference type="Rhea" id="RHEA-COMP:10748"/>
        <dbReference type="ChEBI" id="CHEBI:83833"/>
        <dbReference type="ChEBI" id="CHEBI:83834"/>
        <dbReference type="EC" id="5.2.1.8"/>
    </reaction>
</comment>
<feature type="chain" id="PRO_5005580057" description="Peptidyl-prolyl cis-trans isomerase" evidence="7">
    <location>
        <begin position="19"/>
        <end position="163"/>
    </location>
</feature>
<reference evidence="10" key="1">
    <citation type="submission" date="2014-11" db="EMBL/GenBank/DDBJ databases">
        <title>Genome sequencing of Roseivirga sp. D-25.</title>
        <authorList>
            <person name="Selvaratnam C."/>
            <person name="Thevarajoo S."/>
            <person name="Goh K.M."/>
            <person name="Eee R."/>
            <person name="Chan K.-G."/>
            <person name="Chong C.S."/>
        </authorList>
    </citation>
    <scope>NUCLEOTIDE SEQUENCE [LARGE SCALE GENOMIC DNA]</scope>
    <source>
        <strain evidence="10">D-25</strain>
    </source>
</reference>
<dbReference type="InterPro" id="IPR001179">
    <property type="entry name" value="PPIase_FKBP_dom"/>
</dbReference>
<accession>A0A0L8AKC0</accession>
<feature type="signal peptide" evidence="7">
    <location>
        <begin position="1"/>
        <end position="18"/>
    </location>
</feature>
<evidence type="ECO:0000259" key="8">
    <source>
        <dbReference type="PROSITE" id="PS50059"/>
    </source>
</evidence>
<feature type="domain" description="PPIase FKBP-type" evidence="8">
    <location>
        <begin position="73"/>
        <end position="160"/>
    </location>
</feature>
<keyword evidence="7" id="KW-0732">Signal</keyword>
<dbReference type="RefSeq" id="WP_053223613.1">
    <property type="nucleotide sequence ID" value="NZ_JSVA01000010.1"/>
</dbReference>
<dbReference type="AlphaFoldDB" id="A0A0L8AKC0"/>
<name>A0A0L8AKC0_9BACT</name>
<evidence type="ECO:0000313" key="9">
    <source>
        <dbReference type="EMBL" id="KOF02672.1"/>
    </source>
</evidence>
<sequence>MKTIRIFLVLGIVALAFSACKPEEVFDTEEQFVRDTVLIEQYLADNNLEAEVDESGIRYIITEQGTGENAKFGSTVLVKYTGYLLDGTTFDTNVGGADSFDFVIGQGAVVQGWDIAFKLFNKGTEATIFIPSKYGYGNVGNLFIPANSVLIFEVRVVDILGND</sequence>
<dbReference type="PROSITE" id="PS50059">
    <property type="entry name" value="FKBP_PPIASE"/>
    <property type="match status" value="1"/>
</dbReference>
<evidence type="ECO:0000313" key="10">
    <source>
        <dbReference type="Proteomes" id="UP000036908"/>
    </source>
</evidence>
<comment type="caution">
    <text evidence="9">The sequence shown here is derived from an EMBL/GenBank/DDBJ whole genome shotgun (WGS) entry which is preliminary data.</text>
</comment>
<keyword evidence="3 5" id="KW-0697">Rotamase</keyword>
<protein>
    <recommendedName>
        <fullName evidence="6">Peptidyl-prolyl cis-trans isomerase</fullName>
        <ecNumber evidence="6">5.2.1.8</ecNumber>
    </recommendedName>
</protein>
<dbReference type="PATRIC" id="fig|1566026.4.peg.315"/>
<evidence type="ECO:0000256" key="7">
    <source>
        <dbReference type="SAM" id="SignalP"/>
    </source>
</evidence>
<dbReference type="EMBL" id="JSVA01000010">
    <property type="protein sequence ID" value="KOF02672.1"/>
    <property type="molecule type" value="Genomic_DNA"/>
</dbReference>
<dbReference type="Proteomes" id="UP000036908">
    <property type="component" value="Unassembled WGS sequence"/>
</dbReference>
<dbReference type="GO" id="GO:0003755">
    <property type="term" value="F:peptidyl-prolyl cis-trans isomerase activity"/>
    <property type="evidence" value="ECO:0007669"/>
    <property type="project" value="UniProtKB-UniRule"/>
</dbReference>
<dbReference type="Gene3D" id="3.10.50.40">
    <property type="match status" value="1"/>
</dbReference>
<evidence type="ECO:0000256" key="4">
    <source>
        <dbReference type="ARBA" id="ARBA00023235"/>
    </source>
</evidence>
<dbReference type="SUPFAM" id="SSF54534">
    <property type="entry name" value="FKBP-like"/>
    <property type="match status" value="1"/>
</dbReference>
<dbReference type="Pfam" id="PF00254">
    <property type="entry name" value="FKBP_C"/>
    <property type="match status" value="1"/>
</dbReference>
<evidence type="ECO:0000256" key="6">
    <source>
        <dbReference type="RuleBase" id="RU003915"/>
    </source>
</evidence>
<gene>
    <name evidence="9" type="ORF">OB69_10155</name>
</gene>
<proteinExistence type="inferred from homology"/>
<evidence type="ECO:0000256" key="5">
    <source>
        <dbReference type="PROSITE-ProRule" id="PRU00277"/>
    </source>
</evidence>
<dbReference type="OrthoDB" id="9814548at2"/>
<dbReference type="PANTHER" id="PTHR43811:SF19">
    <property type="entry name" value="39 KDA FK506-BINDING NUCLEAR PROTEIN"/>
    <property type="match status" value="1"/>
</dbReference>
<organism evidence="9 10">
    <name type="scientific">Roseivirga seohaensis subsp. aquiponti</name>
    <dbReference type="NCBI Taxonomy" id="1566026"/>
    <lineage>
        <taxon>Bacteria</taxon>
        <taxon>Pseudomonadati</taxon>
        <taxon>Bacteroidota</taxon>
        <taxon>Cytophagia</taxon>
        <taxon>Cytophagales</taxon>
        <taxon>Roseivirgaceae</taxon>
        <taxon>Roseivirga</taxon>
    </lineage>
</organism>
<keyword evidence="4 5" id="KW-0413">Isomerase</keyword>
<evidence type="ECO:0000256" key="3">
    <source>
        <dbReference type="ARBA" id="ARBA00023110"/>
    </source>
</evidence>
<dbReference type="InterPro" id="IPR046357">
    <property type="entry name" value="PPIase_dom_sf"/>
</dbReference>